<dbReference type="EC" id="2.3.1.30" evidence="1"/>
<organism evidence="3 4">
    <name type="scientific">Thiothrix lacustris</name>
    <dbReference type="NCBI Taxonomy" id="525917"/>
    <lineage>
        <taxon>Bacteria</taxon>
        <taxon>Pseudomonadati</taxon>
        <taxon>Pseudomonadota</taxon>
        <taxon>Gammaproteobacteria</taxon>
        <taxon>Thiotrichales</taxon>
        <taxon>Thiotrichaceae</taxon>
        <taxon>Thiothrix</taxon>
    </lineage>
</organism>
<feature type="transmembrane region" description="Helical" evidence="2">
    <location>
        <begin position="25"/>
        <end position="49"/>
    </location>
</feature>
<dbReference type="SUPFAM" id="SSF51161">
    <property type="entry name" value="Trimeric LpxA-like enzymes"/>
    <property type="match status" value="1"/>
</dbReference>
<keyword evidence="2" id="KW-0812">Transmembrane</keyword>
<dbReference type="Gene3D" id="2.160.10.10">
    <property type="entry name" value="Hexapeptide repeat proteins"/>
    <property type="match status" value="2"/>
</dbReference>
<dbReference type="PANTHER" id="PTHR42811">
    <property type="entry name" value="SERINE ACETYLTRANSFERASE"/>
    <property type="match status" value="1"/>
</dbReference>
<dbReference type="InterPro" id="IPR001451">
    <property type="entry name" value="Hexapep"/>
</dbReference>
<evidence type="ECO:0000256" key="2">
    <source>
        <dbReference type="SAM" id="Phobius"/>
    </source>
</evidence>
<dbReference type="GO" id="GO:0006535">
    <property type="term" value="P:cysteine biosynthetic process from serine"/>
    <property type="evidence" value="ECO:0007669"/>
    <property type="project" value="InterPro"/>
</dbReference>
<dbReference type="InterPro" id="IPR011004">
    <property type="entry name" value="Trimer_LpxA-like_sf"/>
</dbReference>
<protein>
    <recommendedName>
        <fullName evidence="1">Serine acetyltransferase</fullName>
        <ecNumber evidence="1">2.3.1.30</ecNumber>
    </recommendedName>
</protein>
<accession>A0A1Y1QJ90</accession>
<keyword evidence="2" id="KW-0472">Membrane</keyword>
<reference evidence="3 4" key="1">
    <citation type="submission" date="2017-01" db="EMBL/GenBank/DDBJ databases">
        <title>Novel large sulfur bacteria in the metagenomes of groundwater-fed chemosynthetic microbial mats in the Lake Huron basin.</title>
        <authorList>
            <person name="Sharrar A.M."/>
            <person name="Flood B.E."/>
            <person name="Bailey J.V."/>
            <person name="Jones D.S."/>
            <person name="Biddanda B."/>
            <person name="Ruberg S.A."/>
            <person name="Marcus D.N."/>
            <person name="Dick G.J."/>
        </authorList>
    </citation>
    <scope>NUCLEOTIDE SEQUENCE [LARGE SCALE GENOMIC DNA]</scope>
    <source>
        <strain evidence="3">A8</strain>
    </source>
</reference>
<comment type="caution">
    <text evidence="3">The sequence shown here is derived from an EMBL/GenBank/DDBJ whole genome shotgun (WGS) entry which is preliminary data.</text>
</comment>
<dbReference type="EMBL" id="MTEJ01000224">
    <property type="protein sequence ID" value="OQX06991.1"/>
    <property type="molecule type" value="Genomic_DNA"/>
</dbReference>
<proteinExistence type="inferred from homology"/>
<name>A0A1Y1QJ90_9GAMM</name>
<evidence type="ECO:0000256" key="1">
    <source>
        <dbReference type="PIRNR" id="PIRNR000441"/>
    </source>
</evidence>
<keyword evidence="1" id="KW-0808">Transferase</keyword>
<keyword evidence="1" id="KW-0012">Acyltransferase</keyword>
<evidence type="ECO:0000313" key="4">
    <source>
        <dbReference type="Proteomes" id="UP000192491"/>
    </source>
</evidence>
<dbReference type="Proteomes" id="UP000192491">
    <property type="component" value="Unassembled WGS sequence"/>
</dbReference>
<comment type="catalytic activity">
    <reaction evidence="1">
        <text>L-serine + acetyl-CoA = O-acetyl-L-serine + CoA</text>
        <dbReference type="Rhea" id="RHEA:24560"/>
        <dbReference type="ChEBI" id="CHEBI:33384"/>
        <dbReference type="ChEBI" id="CHEBI:57287"/>
        <dbReference type="ChEBI" id="CHEBI:57288"/>
        <dbReference type="ChEBI" id="CHEBI:58340"/>
        <dbReference type="EC" id="2.3.1.30"/>
    </reaction>
</comment>
<dbReference type="GO" id="GO:0009001">
    <property type="term" value="F:serine O-acetyltransferase activity"/>
    <property type="evidence" value="ECO:0007669"/>
    <property type="project" value="UniProtKB-EC"/>
</dbReference>
<dbReference type="PIRSF" id="PIRSF000441">
    <property type="entry name" value="CysE"/>
    <property type="match status" value="1"/>
</dbReference>
<dbReference type="Pfam" id="PF00132">
    <property type="entry name" value="Hexapep"/>
    <property type="match status" value="1"/>
</dbReference>
<sequence length="168" mass="18145">MDISTSHLSKAQTIKYLVTSHTFHLVFLIRIASSFNKIFFIGGLLRWLIEYIIRVVYSSDISCKASIDGGLNIMHGHDIVIGSGVIIGKNAKIFNGITLGNKDTESSLIAQPEIGNNVIISTGAKVLGNIRVGDFSIIGANSVVIKSIPSKEIWAGVPAKKIGERTHD</sequence>
<dbReference type="AlphaFoldDB" id="A0A1Y1QJ90"/>
<evidence type="ECO:0000313" key="3">
    <source>
        <dbReference type="EMBL" id="OQX06991.1"/>
    </source>
</evidence>
<comment type="similarity">
    <text evidence="1">Belongs to the transferase hexapeptide repeat family.</text>
</comment>
<gene>
    <name evidence="3" type="ORF">BWK73_29310</name>
</gene>
<dbReference type="InterPro" id="IPR005881">
    <property type="entry name" value="Ser_O-AcTrfase"/>
</dbReference>
<keyword evidence="2" id="KW-1133">Transmembrane helix</keyword>
<dbReference type="GO" id="GO:0005737">
    <property type="term" value="C:cytoplasm"/>
    <property type="evidence" value="ECO:0007669"/>
    <property type="project" value="InterPro"/>
</dbReference>